<sequence length="120" mass="13575">MNSVLHHRQVIIMIAYPHRRSSLSRLPHISSSDEIVGPPPLCPLPHHSYPGGYPPPPPPPYQSYQAYFNPQGYAYPPPPQQYQCCHVDYCHDDRSGCLSFFQGCLAALCCCCMLEECCFF</sequence>
<proteinExistence type="inferred from homology"/>
<dbReference type="PANTHER" id="PTHR47564">
    <property type="entry name" value="CYSTEINE-RICH AND TRANSMEMBRANE DOMAIN-CONTAINING PROTEIN 1"/>
    <property type="match status" value="1"/>
</dbReference>
<name>A0A7N0TB82_KALFE</name>
<evidence type="ECO:0000256" key="2">
    <source>
        <dbReference type="ARBA" id="ARBA00009444"/>
    </source>
</evidence>
<organism evidence="4 5">
    <name type="scientific">Kalanchoe fedtschenkoi</name>
    <name type="common">Lavender scallops</name>
    <name type="synonym">South American air plant</name>
    <dbReference type="NCBI Taxonomy" id="63787"/>
    <lineage>
        <taxon>Eukaryota</taxon>
        <taxon>Viridiplantae</taxon>
        <taxon>Streptophyta</taxon>
        <taxon>Embryophyta</taxon>
        <taxon>Tracheophyta</taxon>
        <taxon>Spermatophyta</taxon>
        <taxon>Magnoliopsida</taxon>
        <taxon>eudicotyledons</taxon>
        <taxon>Gunneridae</taxon>
        <taxon>Pentapetalae</taxon>
        <taxon>Saxifragales</taxon>
        <taxon>Crassulaceae</taxon>
        <taxon>Kalanchoe</taxon>
    </lineage>
</organism>
<keyword evidence="3" id="KW-0472">Membrane</keyword>
<evidence type="ECO:0000256" key="1">
    <source>
        <dbReference type="ARBA" id="ARBA00004370"/>
    </source>
</evidence>
<evidence type="ECO:0008006" key="6">
    <source>
        <dbReference type="Google" id="ProtNLM"/>
    </source>
</evidence>
<comment type="subcellular location">
    <subcellularLocation>
        <location evidence="1">Membrane</location>
    </subcellularLocation>
</comment>
<evidence type="ECO:0000256" key="3">
    <source>
        <dbReference type="ARBA" id="ARBA00023136"/>
    </source>
</evidence>
<dbReference type="PANTHER" id="PTHR47564:SF1">
    <property type="entry name" value="CYSTEINE-RICH AND TRANSMEMBRANE DOMAIN-CONTAINING PROTEIN 1"/>
    <property type="match status" value="1"/>
</dbReference>
<dbReference type="InterPro" id="IPR043240">
    <property type="entry name" value="CYSTM1-like"/>
</dbReference>
<reference evidence="4" key="1">
    <citation type="submission" date="2021-01" db="UniProtKB">
        <authorList>
            <consortium name="EnsemblPlants"/>
        </authorList>
    </citation>
    <scope>IDENTIFICATION</scope>
</reference>
<dbReference type="AlphaFoldDB" id="A0A7N0TB82"/>
<evidence type="ECO:0000313" key="5">
    <source>
        <dbReference type="Proteomes" id="UP000594263"/>
    </source>
</evidence>
<keyword evidence="5" id="KW-1185">Reference proteome</keyword>
<comment type="similarity">
    <text evidence="2">Belongs to the CYSTM1 family.</text>
</comment>
<accession>A0A7N0TB82</accession>
<protein>
    <recommendedName>
        <fullName evidence="6">Cysteine-rich transmembrane CYSTM domain-containing protein</fullName>
    </recommendedName>
</protein>
<dbReference type="Gramene" id="Kaladp0031s0067.1.v1.1">
    <property type="protein sequence ID" value="Kaladp0031s0067.1.v1.1"/>
    <property type="gene ID" value="Kaladp0031s0067.v1.1"/>
</dbReference>
<dbReference type="EnsemblPlants" id="Kaladp0031s0067.1.v1.1">
    <property type="protein sequence ID" value="Kaladp0031s0067.1.v1.1"/>
    <property type="gene ID" value="Kaladp0031s0067.v1.1"/>
</dbReference>
<dbReference type="Proteomes" id="UP000594263">
    <property type="component" value="Unplaced"/>
</dbReference>
<dbReference type="GO" id="GO:0016020">
    <property type="term" value="C:membrane"/>
    <property type="evidence" value="ECO:0007669"/>
    <property type="project" value="UniProtKB-SubCell"/>
</dbReference>
<evidence type="ECO:0000313" key="4">
    <source>
        <dbReference type="EnsemblPlants" id="Kaladp0031s0067.1.v1.1"/>
    </source>
</evidence>